<dbReference type="EC" id="7.6.2.11" evidence="8"/>
<evidence type="ECO:0000313" key="10">
    <source>
        <dbReference type="EMBL" id="ANG64629.1"/>
    </source>
</evidence>
<keyword evidence="1 8" id="KW-0813">Transport</keyword>
<comment type="function">
    <text evidence="8">Part of the ABC transporter complex PotABCD involved in spermidine/putrescine import. Responsible for energy coupling to the transport system.</text>
</comment>
<evidence type="ECO:0000256" key="4">
    <source>
        <dbReference type="ARBA" id="ARBA00022741"/>
    </source>
</evidence>
<dbReference type="RefSeq" id="WP_067386228.1">
    <property type="nucleotide sequence ID" value="NZ_CP015839.1"/>
</dbReference>
<comment type="catalytic activity">
    <reaction evidence="8">
        <text>ATP + H2O + polyamine-[polyamine-binding protein]Side 1 = ADP + phosphate + polyamineSide 2 + [polyamine-binding protein]Side 1.</text>
        <dbReference type="EC" id="7.6.2.11"/>
    </reaction>
</comment>
<sequence>MQLNDSLLQQVDQSPLEALPLWARPDAEPFVRIENVSKQFGDFTAVDAISLDIYQSELFCLLGGSGSGKSTLLRMLAGFEAPSGGRILIDGVDISAIPAWKRPVNMMFQSYALFPHLSVEQNVAFGLKRDGVPRAEVKQRVAEMLELVQLGHLGRRKPHQLSGGQRQRIALARALIKRPKLLLLDEPLGALDKKLREETQFELINIQQNLGVTFMVVTHDQEEAMTLSTRIGVMDQGRIVQVGEPHQVYEYPQSRFVADFVGAINLFEGLISEDEVDSVRIRSEQAGAELFVNHGISCTLGQKVWAAVRPEKMRISRTRPADADNCISGNVDEVAYMGSLSVFRVRLASGQMVRVTKPNMARRFDERIQCRDPVYLSWGADSCVVLTS</sequence>
<dbReference type="KEGG" id="mars:A8C75_20555"/>
<dbReference type="GO" id="GO:0015417">
    <property type="term" value="F:ABC-type polyamine transporter activity"/>
    <property type="evidence" value="ECO:0007669"/>
    <property type="project" value="UniProtKB-EC"/>
</dbReference>
<evidence type="ECO:0000259" key="9">
    <source>
        <dbReference type="PROSITE" id="PS50893"/>
    </source>
</evidence>
<dbReference type="InterPro" id="IPR027417">
    <property type="entry name" value="P-loop_NTPase"/>
</dbReference>
<dbReference type="FunFam" id="3.40.50.300:FF:000133">
    <property type="entry name" value="Spermidine/putrescine import ATP-binding protein PotA"/>
    <property type="match status" value="1"/>
</dbReference>
<keyword evidence="7 8" id="KW-0472">Membrane</keyword>
<dbReference type="Pfam" id="PF08402">
    <property type="entry name" value="TOBE_2"/>
    <property type="match status" value="1"/>
</dbReference>
<comment type="similarity">
    <text evidence="8">Belongs to the ABC transporter superfamily. Spermidine/putrescine importer (TC 3.A.1.11.1) family.</text>
</comment>
<feature type="domain" description="ABC transporter" evidence="9">
    <location>
        <begin position="31"/>
        <end position="261"/>
    </location>
</feature>
<evidence type="ECO:0000313" key="11">
    <source>
        <dbReference type="Proteomes" id="UP000078070"/>
    </source>
</evidence>
<evidence type="ECO:0000256" key="3">
    <source>
        <dbReference type="ARBA" id="ARBA00022519"/>
    </source>
</evidence>
<protein>
    <recommendedName>
        <fullName evidence="8">Spermidine/putrescine import ATP-binding protein PotA</fullName>
        <ecNumber evidence="8">7.6.2.11</ecNumber>
    </recommendedName>
</protein>
<dbReference type="PANTHER" id="PTHR42781:SF5">
    <property type="entry name" value="PUTRESCINE TRANSPORT ATP-BINDING PROTEIN POTG"/>
    <property type="match status" value="1"/>
</dbReference>
<dbReference type="GO" id="GO:0005524">
    <property type="term" value="F:ATP binding"/>
    <property type="evidence" value="ECO:0007669"/>
    <property type="project" value="UniProtKB-KW"/>
</dbReference>
<dbReference type="GO" id="GO:0016887">
    <property type="term" value="F:ATP hydrolysis activity"/>
    <property type="evidence" value="ECO:0007669"/>
    <property type="project" value="InterPro"/>
</dbReference>
<dbReference type="PROSITE" id="PS00211">
    <property type="entry name" value="ABC_TRANSPORTER_1"/>
    <property type="match status" value="1"/>
</dbReference>
<dbReference type="InterPro" id="IPR003593">
    <property type="entry name" value="AAA+_ATPase"/>
</dbReference>
<dbReference type="NCBIfam" id="TIGR01187">
    <property type="entry name" value="potA"/>
    <property type="match status" value="1"/>
</dbReference>
<proteinExistence type="inferred from homology"/>
<dbReference type="InterPro" id="IPR013611">
    <property type="entry name" value="Transp-assoc_OB_typ2"/>
</dbReference>
<dbReference type="SMART" id="SM00382">
    <property type="entry name" value="AAA"/>
    <property type="match status" value="1"/>
</dbReference>
<keyword evidence="2 8" id="KW-1003">Cell membrane</keyword>
<dbReference type="InterPro" id="IPR017871">
    <property type="entry name" value="ABC_transporter-like_CS"/>
</dbReference>
<dbReference type="Gene3D" id="3.40.50.300">
    <property type="entry name" value="P-loop containing nucleotide triphosphate hydrolases"/>
    <property type="match status" value="1"/>
</dbReference>
<dbReference type="InterPro" id="IPR008995">
    <property type="entry name" value="Mo/tungstate-bd_C_term_dom"/>
</dbReference>
<evidence type="ECO:0000256" key="6">
    <source>
        <dbReference type="ARBA" id="ARBA00022967"/>
    </source>
</evidence>
<dbReference type="Pfam" id="PF00005">
    <property type="entry name" value="ABC_tran"/>
    <property type="match status" value="1"/>
</dbReference>
<dbReference type="SUPFAM" id="SSF50331">
    <property type="entry name" value="MOP-like"/>
    <property type="match status" value="1"/>
</dbReference>
<dbReference type="InterPro" id="IPR050093">
    <property type="entry name" value="ABC_SmlMolc_Importer"/>
</dbReference>
<keyword evidence="5 8" id="KW-0067">ATP-binding</keyword>
<evidence type="ECO:0000256" key="1">
    <source>
        <dbReference type="ARBA" id="ARBA00022448"/>
    </source>
</evidence>
<keyword evidence="11" id="KW-1185">Reference proteome</keyword>
<reference evidence="10 11" key="2">
    <citation type="journal article" date="2018" name="Int. J. Syst. Evol. Microbiol.">
        <title>Marinobacterium aestuarii sp. nov., a benzene-degrading marine bacterium isolated from estuary sediment.</title>
        <authorList>
            <person name="Bae S.S."/>
            <person name="Jung J."/>
            <person name="Chung D."/>
            <person name="Baek K."/>
        </authorList>
    </citation>
    <scope>NUCLEOTIDE SEQUENCE [LARGE SCALE GENOMIC DNA]</scope>
    <source>
        <strain evidence="10 11">ST58-10</strain>
    </source>
</reference>
<dbReference type="GO" id="GO:0015847">
    <property type="term" value="P:putrescine transport"/>
    <property type="evidence" value="ECO:0007669"/>
    <property type="project" value="UniProtKB-ARBA"/>
</dbReference>
<evidence type="ECO:0000256" key="7">
    <source>
        <dbReference type="ARBA" id="ARBA00023136"/>
    </source>
</evidence>
<dbReference type="Proteomes" id="UP000078070">
    <property type="component" value="Chromosome"/>
</dbReference>
<name>A0A1A9F4E5_9GAMM</name>
<dbReference type="InterPro" id="IPR003439">
    <property type="entry name" value="ABC_transporter-like_ATP-bd"/>
</dbReference>
<dbReference type="PROSITE" id="PS50893">
    <property type="entry name" value="ABC_TRANSPORTER_2"/>
    <property type="match status" value="1"/>
</dbReference>
<dbReference type="AlphaFoldDB" id="A0A1A9F4E5"/>
<accession>A0A1A9F4E5</accession>
<dbReference type="OrthoDB" id="9802264at2"/>
<keyword evidence="6 8" id="KW-1278">Translocase</keyword>
<evidence type="ECO:0000256" key="5">
    <source>
        <dbReference type="ARBA" id="ARBA00022840"/>
    </source>
</evidence>
<dbReference type="Gene3D" id="2.40.50.100">
    <property type="match status" value="1"/>
</dbReference>
<dbReference type="STRING" id="1821621.A8C75_20555"/>
<evidence type="ECO:0000256" key="8">
    <source>
        <dbReference type="RuleBase" id="RU364083"/>
    </source>
</evidence>
<dbReference type="GO" id="GO:0043190">
    <property type="term" value="C:ATP-binding cassette (ABC) transporter complex"/>
    <property type="evidence" value="ECO:0007669"/>
    <property type="project" value="InterPro"/>
</dbReference>
<dbReference type="InterPro" id="IPR005893">
    <property type="entry name" value="PotA-like"/>
</dbReference>
<dbReference type="PANTHER" id="PTHR42781">
    <property type="entry name" value="SPERMIDINE/PUTRESCINE IMPORT ATP-BINDING PROTEIN POTA"/>
    <property type="match status" value="1"/>
</dbReference>
<dbReference type="EMBL" id="CP015839">
    <property type="protein sequence ID" value="ANG64629.1"/>
    <property type="molecule type" value="Genomic_DNA"/>
</dbReference>
<keyword evidence="4 8" id="KW-0547">Nucleotide-binding</keyword>
<gene>
    <name evidence="8" type="primary">potA</name>
    <name evidence="10" type="ORF">A8C75_20555</name>
</gene>
<comment type="subunit">
    <text evidence="8">The complex is composed of two ATP-binding proteins (PotA), two transmembrane proteins (PotB and PotC) and a solute-binding protein (PotD).</text>
</comment>
<dbReference type="SUPFAM" id="SSF52540">
    <property type="entry name" value="P-loop containing nucleoside triphosphate hydrolases"/>
    <property type="match status" value="1"/>
</dbReference>
<reference evidence="11" key="1">
    <citation type="submission" date="2016-05" db="EMBL/GenBank/DDBJ databases">
        <authorList>
            <person name="Baek K."/>
            <person name="Yang S.-J."/>
        </authorList>
    </citation>
    <scope>NUCLEOTIDE SEQUENCE [LARGE SCALE GENOMIC DNA]</scope>
    <source>
        <strain evidence="11">ST58-10</strain>
    </source>
</reference>
<keyword evidence="3" id="KW-0997">Cell inner membrane</keyword>
<evidence type="ECO:0000256" key="2">
    <source>
        <dbReference type="ARBA" id="ARBA00022475"/>
    </source>
</evidence>
<organism evidence="10 11">
    <name type="scientific">Marinobacterium aestuarii</name>
    <dbReference type="NCBI Taxonomy" id="1821621"/>
    <lineage>
        <taxon>Bacteria</taxon>
        <taxon>Pseudomonadati</taxon>
        <taxon>Pseudomonadota</taxon>
        <taxon>Gammaproteobacteria</taxon>
        <taxon>Oceanospirillales</taxon>
        <taxon>Oceanospirillaceae</taxon>
        <taxon>Marinobacterium</taxon>
    </lineage>
</organism>